<dbReference type="AlphaFoldDB" id="A0A8S9H5C0"/>
<dbReference type="Proteomes" id="UP000712281">
    <property type="component" value="Unassembled WGS sequence"/>
</dbReference>
<name>A0A8S9H5C0_BRACR</name>
<organism evidence="2 3">
    <name type="scientific">Brassica cretica</name>
    <name type="common">Mustard</name>
    <dbReference type="NCBI Taxonomy" id="69181"/>
    <lineage>
        <taxon>Eukaryota</taxon>
        <taxon>Viridiplantae</taxon>
        <taxon>Streptophyta</taxon>
        <taxon>Embryophyta</taxon>
        <taxon>Tracheophyta</taxon>
        <taxon>Spermatophyta</taxon>
        <taxon>Magnoliopsida</taxon>
        <taxon>eudicotyledons</taxon>
        <taxon>Gunneridae</taxon>
        <taxon>Pentapetalae</taxon>
        <taxon>rosids</taxon>
        <taxon>malvids</taxon>
        <taxon>Brassicales</taxon>
        <taxon>Brassicaceae</taxon>
        <taxon>Brassiceae</taxon>
        <taxon>Brassica</taxon>
    </lineage>
</organism>
<accession>A0A8S9H5C0</accession>
<dbReference type="EMBL" id="QGKW02001988">
    <property type="protein sequence ID" value="KAF2552306.1"/>
    <property type="molecule type" value="Genomic_DNA"/>
</dbReference>
<sequence length="256" mass="28025">MSIFPQHSVCERCTSIDGNWMLSIDGGVSLSIDGWFGMTIDFDIERVGRMWVSCCDLLLEISSSFNFPRPTTKADDREDLYKAYGVDHAVVLDLAEPILEILAELGLSLTQILPNFLSGTSRTLVPSLCLRAQVATSSRTSHIAMRSAANSFFFQDGSSIDRAQPSDRLTRQLVRRSSFRTSGSASRGLASGKSPLISIHDSDDEDASEERWYPISLSPGSEDKTVVATRKRRRSSKGALPGPSRPRFIPEGGGSC</sequence>
<comment type="caution">
    <text evidence="2">The sequence shown here is derived from an EMBL/GenBank/DDBJ whole genome shotgun (WGS) entry which is preliminary data.</text>
</comment>
<evidence type="ECO:0000256" key="1">
    <source>
        <dbReference type="SAM" id="MobiDB-lite"/>
    </source>
</evidence>
<proteinExistence type="predicted"/>
<evidence type="ECO:0000313" key="3">
    <source>
        <dbReference type="Proteomes" id="UP000712281"/>
    </source>
</evidence>
<gene>
    <name evidence="2" type="ORF">F2Q68_00034540</name>
</gene>
<feature type="region of interest" description="Disordered" evidence="1">
    <location>
        <begin position="175"/>
        <end position="256"/>
    </location>
</feature>
<evidence type="ECO:0000313" key="2">
    <source>
        <dbReference type="EMBL" id="KAF2552306.1"/>
    </source>
</evidence>
<reference evidence="2" key="1">
    <citation type="submission" date="2019-12" db="EMBL/GenBank/DDBJ databases">
        <title>Genome sequencing and annotation of Brassica cretica.</title>
        <authorList>
            <person name="Studholme D.J."/>
            <person name="Sarris P.F."/>
        </authorList>
    </citation>
    <scope>NUCLEOTIDE SEQUENCE</scope>
    <source>
        <strain evidence="2">PFS-001/15</strain>
        <tissue evidence="2">Leaf</tissue>
    </source>
</reference>
<protein>
    <submittedName>
        <fullName evidence="2">Uncharacterized protein</fullName>
    </submittedName>
</protein>